<keyword evidence="2" id="KW-0378">Hydrolase</keyword>
<keyword evidence="1" id="KW-1133">Transmembrane helix</keyword>
<keyword evidence="3" id="KW-1185">Reference proteome</keyword>
<evidence type="ECO:0000256" key="1">
    <source>
        <dbReference type="SAM" id="Phobius"/>
    </source>
</evidence>
<accession>A0A8J3DZY2</accession>
<dbReference type="GO" id="GO:0016787">
    <property type="term" value="F:hydrolase activity"/>
    <property type="evidence" value="ECO:0007669"/>
    <property type="project" value="UniProtKB-KW"/>
</dbReference>
<reference evidence="2" key="2">
    <citation type="submission" date="2020-09" db="EMBL/GenBank/DDBJ databases">
        <authorList>
            <person name="Sun Q."/>
            <person name="Sedlacek I."/>
        </authorList>
    </citation>
    <scope>NUCLEOTIDE SEQUENCE</scope>
    <source>
        <strain evidence="2">CCM 7684</strain>
    </source>
</reference>
<dbReference type="InterPro" id="IPR007404">
    <property type="entry name" value="YdjM-like"/>
</dbReference>
<keyword evidence="1" id="KW-0812">Transmembrane</keyword>
<dbReference type="RefSeq" id="WP_188410448.1">
    <property type="nucleotide sequence ID" value="NZ_BMCP01000003.1"/>
</dbReference>
<dbReference type="Proteomes" id="UP000602745">
    <property type="component" value="Unassembled WGS sequence"/>
</dbReference>
<name>A0A8J3DZY2_9RHOB</name>
<dbReference type="AlphaFoldDB" id="A0A8J3DZY2"/>
<dbReference type="EMBL" id="BMCP01000003">
    <property type="protein sequence ID" value="GGE49478.1"/>
    <property type="molecule type" value="Genomic_DNA"/>
</dbReference>
<protein>
    <submittedName>
        <fullName evidence="2">Metal-dependent hydrolase</fullName>
    </submittedName>
</protein>
<evidence type="ECO:0000313" key="2">
    <source>
        <dbReference type="EMBL" id="GGE49478.1"/>
    </source>
</evidence>
<evidence type="ECO:0000313" key="3">
    <source>
        <dbReference type="Proteomes" id="UP000602745"/>
    </source>
</evidence>
<comment type="caution">
    <text evidence="2">The sequence shown here is derived from an EMBL/GenBank/DDBJ whole genome shotgun (WGS) entry which is preliminary data.</text>
</comment>
<feature type="transmembrane region" description="Helical" evidence="1">
    <location>
        <begin position="80"/>
        <end position="104"/>
    </location>
</feature>
<proteinExistence type="predicted"/>
<dbReference type="Pfam" id="PF04307">
    <property type="entry name" value="YdjM"/>
    <property type="match status" value="1"/>
</dbReference>
<organism evidence="2 3">
    <name type="scientific">Agaricicola taiwanensis</name>
    <dbReference type="NCBI Taxonomy" id="591372"/>
    <lineage>
        <taxon>Bacteria</taxon>
        <taxon>Pseudomonadati</taxon>
        <taxon>Pseudomonadota</taxon>
        <taxon>Alphaproteobacteria</taxon>
        <taxon>Rhodobacterales</taxon>
        <taxon>Paracoccaceae</taxon>
        <taxon>Agaricicola</taxon>
    </lineage>
</organism>
<reference evidence="2" key="1">
    <citation type="journal article" date="2014" name="Int. J. Syst. Evol. Microbiol.">
        <title>Complete genome sequence of Corynebacterium casei LMG S-19264T (=DSM 44701T), isolated from a smear-ripened cheese.</title>
        <authorList>
            <consortium name="US DOE Joint Genome Institute (JGI-PGF)"/>
            <person name="Walter F."/>
            <person name="Albersmeier A."/>
            <person name="Kalinowski J."/>
            <person name="Ruckert C."/>
        </authorList>
    </citation>
    <scope>NUCLEOTIDE SEQUENCE</scope>
    <source>
        <strain evidence="2">CCM 7684</strain>
    </source>
</reference>
<feature type="transmembrane region" description="Helical" evidence="1">
    <location>
        <begin position="124"/>
        <end position="149"/>
    </location>
</feature>
<gene>
    <name evidence="2" type="ORF">GCM10007276_28280</name>
</gene>
<keyword evidence="1" id="KW-0472">Membrane</keyword>
<feature type="transmembrane region" description="Helical" evidence="1">
    <location>
        <begin position="53"/>
        <end position="73"/>
    </location>
</feature>
<sequence>MLIAHLPAGYCLGRSLKASGPVMAAALLGSVLPDLDMLFFHFVDNKAFHHHRYWVHIPLFWAAVALMAVPLAFRLKQGKVAVAFFAAIFLHMVLDSIGGGIMWGAPFSDELYSIVTVEPTHSHWILSFMFHWTFAAEIAIWLAALMLWWSARSTKAALR</sequence>